<dbReference type="Gene3D" id="3.40.140.10">
    <property type="entry name" value="Cytidine Deaminase, domain 2"/>
    <property type="match status" value="1"/>
</dbReference>
<keyword evidence="3" id="KW-0378">Hydrolase</keyword>
<protein>
    <submittedName>
        <fullName evidence="7">JAB domain-containing protein</fullName>
    </submittedName>
</protein>
<dbReference type="KEGG" id="add:HUW48_12415"/>
<dbReference type="PANTHER" id="PTHR30471">
    <property type="entry name" value="DNA REPAIR PROTEIN RADC"/>
    <property type="match status" value="1"/>
</dbReference>
<dbReference type="Proteomes" id="UP000514509">
    <property type="component" value="Chromosome"/>
</dbReference>
<dbReference type="CDD" id="cd08071">
    <property type="entry name" value="MPN_DUF2466"/>
    <property type="match status" value="1"/>
</dbReference>
<keyword evidence="8" id="KW-1185">Reference proteome</keyword>
<dbReference type="PROSITE" id="PS50249">
    <property type="entry name" value="MPN"/>
    <property type="match status" value="1"/>
</dbReference>
<keyword evidence="4" id="KW-0862">Zinc</keyword>
<organism evidence="7 8">
    <name type="scientific">Adhaeribacter radiodurans</name>
    <dbReference type="NCBI Taxonomy" id="2745197"/>
    <lineage>
        <taxon>Bacteria</taxon>
        <taxon>Pseudomonadati</taxon>
        <taxon>Bacteroidota</taxon>
        <taxon>Cytophagia</taxon>
        <taxon>Cytophagales</taxon>
        <taxon>Hymenobacteraceae</taxon>
        <taxon>Adhaeribacter</taxon>
    </lineage>
</organism>
<dbReference type="AlphaFoldDB" id="A0A7L7L7K9"/>
<accession>A0A7L7L7K9</accession>
<evidence type="ECO:0000256" key="2">
    <source>
        <dbReference type="ARBA" id="ARBA00022723"/>
    </source>
</evidence>
<evidence type="ECO:0000256" key="3">
    <source>
        <dbReference type="ARBA" id="ARBA00022801"/>
    </source>
</evidence>
<evidence type="ECO:0000313" key="7">
    <source>
        <dbReference type="EMBL" id="QMU28790.1"/>
    </source>
</evidence>
<evidence type="ECO:0000313" key="8">
    <source>
        <dbReference type="Proteomes" id="UP000514509"/>
    </source>
</evidence>
<keyword evidence="5" id="KW-0482">Metalloprotease</keyword>
<evidence type="ECO:0000256" key="1">
    <source>
        <dbReference type="ARBA" id="ARBA00022670"/>
    </source>
</evidence>
<proteinExistence type="predicted"/>
<dbReference type="Pfam" id="PF04002">
    <property type="entry name" value="RadC"/>
    <property type="match status" value="1"/>
</dbReference>
<name>A0A7L7L7K9_9BACT</name>
<feature type="domain" description="MPN" evidence="6">
    <location>
        <begin position="25"/>
        <end position="151"/>
    </location>
</feature>
<dbReference type="InterPro" id="IPR025657">
    <property type="entry name" value="RadC_JAB"/>
</dbReference>
<evidence type="ECO:0000256" key="4">
    <source>
        <dbReference type="ARBA" id="ARBA00022833"/>
    </source>
</evidence>
<evidence type="ECO:0000259" key="6">
    <source>
        <dbReference type="PROSITE" id="PS50249"/>
    </source>
</evidence>
<evidence type="ECO:0000256" key="5">
    <source>
        <dbReference type="ARBA" id="ARBA00023049"/>
    </source>
</evidence>
<dbReference type="InterPro" id="IPR001405">
    <property type="entry name" value="UPF0758"/>
</dbReference>
<dbReference type="GO" id="GO:0046872">
    <property type="term" value="F:metal ion binding"/>
    <property type="evidence" value="ECO:0007669"/>
    <property type="project" value="UniProtKB-KW"/>
</dbReference>
<dbReference type="InterPro" id="IPR020891">
    <property type="entry name" value="UPF0758_CS"/>
</dbReference>
<keyword evidence="2" id="KW-0479">Metal-binding</keyword>
<sequence>MNKKINTVREIRLQYRSRITREAPVITTSEEAYQVLKNYYDPDYLGIREEIIILYLNNANKVLGVYRGFSGGMTATVVDIRLILAVALKGLSTGIIISHNHPSGSLTASEADKKLTHQLKKAGELFGIKVLDHVIVSPQGTFLSFADEGLL</sequence>
<dbReference type="EMBL" id="CP055153">
    <property type="protein sequence ID" value="QMU28790.1"/>
    <property type="molecule type" value="Genomic_DNA"/>
</dbReference>
<dbReference type="GO" id="GO:0008237">
    <property type="term" value="F:metallopeptidase activity"/>
    <property type="evidence" value="ECO:0007669"/>
    <property type="project" value="UniProtKB-KW"/>
</dbReference>
<reference evidence="7 8" key="1">
    <citation type="submission" date="2020-06" db="EMBL/GenBank/DDBJ databases">
        <authorList>
            <person name="Hwang Y.J."/>
        </authorList>
    </citation>
    <scope>NUCLEOTIDE SEQUENCE [LARGE SCALE GENOMIC DNA]</scope>
    <source>
        <strain evidence="7 8">KUDC8001</strain>
    </source>
</reference>
<keyword evidence="1" id="KW-0645">Protease</keyword>
<dbReference type="PANTHER" id="PTHR30471:SF3">
    <property type="entry name" value="UPF0758 PROTEIN YEES-RELATED"/>
    <property type="match status" value="1"/>
</dbReference>
<gene>
    <name evidence="7" type="ORF">HUW48_12415</name>
</gene>
<dbReference type="InterPro" id="IPR037518">
    <property type="entry name" value="MPN"/>
</dbReference>
<dbReference type="GO" id="GO:0006508">
    <property type="term" value="P:proteolysis"/>
    <property type="evidence" value="ECO:0007669"/>
    <property type="project" value="UniProtKB-KW"/>
</dbReference>
<dbReference type="PROSITE" id="PS01302">
    <property type="entry name" value="UPF0758"/>
    <property type="match status" value="1"/>
</dbReference>
<reference evidence="7 8" key="2">
    <citation type="submission" date="2020-08" db="EMBL/GenBank/DDBJ databases">
        <title>Adhaeribacter dokdonensis sp. nov., isolated from the rhizosphere of Elymus tsukushiensis, a plant native to the Dokdo Islands, Republic of Korea.</title>
        <authorList>
            <person name="Ghim S.Y."/>
        </authorList>
    </citation>
    <scope>NUCLEOTIDE SEQUENCE [LARGE SCALE GENOMIC DNA]</scope>
    <source>
        <strain evidence="7 8">KUDC8001</strain>
    </source>
</reference>
<dbReference type="RefSeq" id="WP_182415972.1">
    <property type="nucleotide sequence ID" value="NZ_CP055153.1"/>
</dbReference>